<keyword evidence="2" id="KW-1133">Transmembrane helix</keyword>
<reference evidence="3 4" key="1">
    <citation type="submission" date="2022-06" db="EMBL/GenBank/DDBJ databases">
        <title>Actinoplanes abujensis sp. nov., isolated from Nigerian arid soil.</title>
        <authorList>
            <person name="Ding P."/>
        </authorList>
    </citation>
    <scope>NUCLEOTIDE SEQUENCE [LARGE SCALE GENOMIC DNA]</scope>
    <source>
        <strain evidence="4">TRM88002</strain>
    </source>
</reference>
<feature type="transmembrane region" description="Helical" evidence="2">
    <location>
        <begin position="97"/>
        <end position="117"/>
    </location>
</feature>
<feature type="region of interest" description="Disordered" evidence="1">
    <location>
        <begin position="589"/>
        <end position="641"/>
    </location>
</feature>
<dbReference type="RefSeq" id="WP_251803968.1">
    <property type="nucleotide sequence ID" value="NZ_JAMQOL010000073.1"/>
</dbReference>
<evidence type="ECO:0000256" key="2">
    <source>
        <dbReference type="SAM" id="Phobius"/>
    </source>
</evidence>
<dbReference type="Proteomes" id="UP001523216">
    <property type="component" value="Unassembled WGS sequence"/>
</dbReference>
<name>A0ABT0YG42_9ACTN</name>
<evidence type="ECO:0000256" key="1">
    <source>
        <dbReference type="SAM" id="MobiDB-lite"/>
    </source>
</evidence>
<keyword evidence="4" id="KW-1185">Reference proteome</keyword>
<protein>
    <submittedName>
        <fullName evidence="3">Uncharacterized protein</fullName>
    </submittedName>
</protein>
<keyword evidence="2" id="KW-0812">Transmembrane</keyword>
<feature type="compositionally biased region" description="Polar residues" evidence="1">
    <location>
        <begin position="606"/>
        <end position="616"/>
    </location>
</feature>
<feature type="region of interest" description="Disordered" evidence="1">
    <location>
        <begin position="476"/>
        <end position="506"/>
    </location>
</feature>
<keyword evidence="2" id="KW-0472">Membrane</keyword>
<dbReference type="EMBL" id="JAMQOL010000073">
    <property type="protein sequence ID" value="MCM4084214.1"/>
    <property type="molecule type" value="Genomic_DNA"/>
</dbReference>
<comment type="caution">
    <text evidence="3">The sequence shown here is derived from an EMBL/GenBank/DDBJ whole genome shotgun (WGS) entry which is preliminary data.</text>
</comment>
<sequence>MTSPVPAPRPLEQLATEGERLGWIFNDRNLYRRKFMEPPPQPAPVPPELQERLDRVQRGVVKRVLISLGVGFGLTVLIGCCGGVLTRDAEGARTLVLFLAGLSALGGVAGAILAGIAPSLARKSVAEAQNQAQAAYATEHASWDSRRQWHDQQQQHAVDARPEWSAASPSPGTRRVDIVGGTSYGWEAVLTVFGGSLLATRGRMVLADFTGEALSGELMQLALGTGRSVREVELPADLASFDLVAGLAPEELVDGLVEAMHGDAGSGGNRAERSQDALLLNQIAGILAPSLTMGRLMAALRALSGQDAQLSDGEREQLGRLRPEESRLRRIEAFLHPLEAMGSDPATTPPADLTCLVAEGGGGRAQHELLKDLLVQWLGHQVRRETTPIGSLVLLGADEIDHRAIERLSTLCERRGIRLVLFFSHLRAESLRTIGGGEVALMRLGNHQEAAQAAEFVGRGHKFVLSQLTRTLGGEETHTLADTVGESETKGGSKGERASRHGLRRYTSTNWNKTRDWSQTESTAKGTNWSEAASAQRVYEYVLEPRVLQDLPEYAMILVKSEGRGSVVQAVEVDPAIVTLPRVSMSPVAHEPLPDPAEAVIPATRHPSQVTVSQPQPLAAPESAPPGWGSITDPPRQQQRP</sequence>
<evidence type="ECO:0000313" key="4">
    <source>
        <dbReference type="Proteomes" id="UP001523216"/>
    </source>
</evidence>
<feature type="region of interest" description="Disordered" evidence="1">
    <location>
        <begin position="145"/>
        <end position="173"/>
    </location>
</feature>
<organism evidence="3 4">
    <name type="scientific">Paractinoplanes hotanensis</name>
    <dbReference type="NCBI Taxonomy" id="2906497"/>
    <lineage>
        <taxon>Bacteria</taxon>
        <taxon>Bacillati</taxon>
        <taxon>Actinomycetota</taxon>
        <taxon>Actinomycetes</taxon>
        <taxon>Micromonosporales</taxon>
        <taxon>Micromonosporaceae</taxon>
        <taxon>Paractinoplanes</taxon>
    </lineage>
</organism>
<feature type="transmembrane region" description="Helical" evidence="2">
    <location>
        <begin position="64"/>
        <end position="85"/>
    </location>
</feature>
<evidence type="ECO:0000313" key="3">
    <source>
        <dbReference type="EMBL" id="MCM4084214.1"/>
    </source>
</evidence>
<gene>
    <name evidence="3" type="ORF">LXN57_42425</name>
</gene>
<accession>A0ABT0YG42</accession>
<proteinExistence type="predicted"/>
<feature type="compositionally biased region" description="Basic and acidic residues" evidence="1">
    <location>
        <begin position="487"/>
        <end position="499"/>
    </location>
</feature>